<evidence type="ECO:0000256" key="3">
    <source>
        <dbReference type="ARBA" id="ARBA00022884"/>
    </source>
</evidence>
<dbReference type="InterPro" id="IPR012677">
    <property type="entry name" value="Nucleotide-bd_a/b_plait_sf"/>
</dbReference>
<evidence type="ECO:0000256" key="1">
    <source>
        <dbReference type="ARBA" id="ARBA00006700"/>
    </source>
</evidence>
<dbReference type="Pfam" id="PF00276">
    <property type="entry name" value="Ribosomal_L23"/>
    <property type="match status" value="1"/>
</dbReference>
<gene>
    <name evidence="8" type="primary">rpl23</name>
    <name evidence="8" type="ORF">Plocam_195</name>
</gene>
<evidence type="ECO:0000256" key="7">
    <source>
        <dbReference type="ARBA" id="ARBA00035366"/>
    </source>
</evidence>
<geneLocation type="plastid" evidence="8"/>
<comment type="similarity">
    <text evidence="1">Belongs to the universal ribosomal protein uL23 family.</text>
</comment>
<dbReference type="GO" id="GO:0019843">
    <property type="term" value="F:rRNA binding"/>
    <property type="evidence" value="ECO:0007669"/>
    <property type="project" value="UniProtKB-KW"/>
</dbReference>
<dbReference type="EMBL" id="KX284727">
    <property type="protein sequence ID" value="AOM68031.1"/>
    <property type="molecule type" value="Genomic_DNA"/>
</dbReference>
<evidence type="ECO:0000256" key="4">
    <source>
        <dbReference type="ARBA" id="ARBA00022980"/>
    </source>
</evidence>
<dbReference type="SUPFAM" id="SSF54189">
    <property type="entry name" value="Ribosomal proteins S24e, L23 and L15e"/>
    <property type="match status" value="1"/>
</dbReference>
<dbReference type="AlphaFoldDB" id="A0A1C9CI18"/>
<name>A0A1C9CI18_PLOCA</name>
<sequence>MTKIISERQLIELIKYPIITDKTTKLIEENQYCFAVSRRANKPDIKKAIEYIFNVSIKNINSLNIPPKKRRVGKFIGNKTSYKKVIVKLHEEYTINLFPEN</sequence>
<keyword evidence="8" id="KW-0934">Plastid</keyword>
<dbReference type="InterPro" id="IPR012678">
    <property type="entry name" value="Ribosomal_uL23/eL15/eS24_sf"/>
</dbReference>
<dbReference type="NCBIfam" id="NF004363">
    <property type="entry name" value="PRK05738.2-4"/>
    <property type="match status" value="1"/>
</dbReference>
<keyword evidence="2" id="KW-0699">rRNA-binding</keyword>
<protein>
    <recommendedName>
        <fullName evidence="6">Large ribosomal subunit protein uL23c</fullName>
    </recommendedName>
    <alternativeName>
        <fullName evidence="7">50S ribosomal protein L23, chloroplastic</fullName>
    </alternativeName>
</protein>
<dbReference type="GeneID" id="29074488"/>
<keyword evidence="3" id="KW-0694">RNA-binding</keyword>
<dbReference type="GO" id="GO:0005840">
    <property type="term" value="C:ribosome"/>
    <property type="evidence" value="ECO:0007669"/>
    <property type="project" value="UniProtKB-KW"/>
</dbReference>
<proteinExistence type="inferred from homology"/>
<evidence type="ECO:0000313" key="8">
    <source>
        <dbReference type="EMBL" id="AOM68031.1"/>
    </source>
</evidence>
<keyword evidence="4 8" id="KW-0689">Ribosomal protein</keyword>
<dbReference type="FunFam" id="3.30.70.330:FF:000001">
    <property type="entry name" value="50S ribosomal protein L23"/>
    <property type="match status" value="1"/>
</dbReference>
<dbReference type="InterPro" id="IPR013025">
    <property type="entry name" value="Ribosomal_uL23-like"/>
</dbReference>
<evidence type="ECO:0000256" key="6">
    <source>
        <dbReference type="ARBA" id="ARBA00035287"/>
    </source>
</evidence>
<dbReference type="GO" id="GO:0003735">
    <property type="term" value="F:structural constituent of ribosome"/>
    <property type="evidence" value="ECO:0007669"/>
    <property type="project" value="InterPro"/>
</dbReference>
<evidence type="ECO:0000256" key="5">
    <source>
        <dbReference type="ARBA" id="ARBA00023274"/>
    </source>
</evidence>
<dbReference type="GO" id="GO:0006412">
    <property type="term" value="P:translation"/>
    <property type="evidence" value="ECO:0007669"/>
    <property type="project" value="InterPro"/>
</dbReference>
<keyword evidence="5" id="KW-0687">Ribonucleoprotein</keyword>
<evidence type="ECO:0000256" key="2">
    <source>
        <dbReference type="ARBA" id="ARBA00022730"/>
    </source>
</evidence>
<reference evidence="8" key="1">
    <citation type="journal article" date="2016" name="BMC Biol.">
        <title>Parallel evolution of highly conserved plastid genome architecture in red seaweeds and seed plants.</title>
        <authorList>
            <person name="Lee J."/>
            <person name="Cho C.H."/>
            <person name="Park S.I."/>
            <person name="Choi J.W."/>
            <person name="Song H.S."/>
            <person name="West J.A."/>
            <person name="Bhattacharya D."/>
            <person name="Yoon H.S."/>
        </authorList>
    </citation>
    <scope>NUCLEOTIDE SEQUENCE</scope>
</reference>
<organism evidence="8">
    <name type="scientific">Plocamium cartilagineum</name>
    <name type="common">Red comb weed</name>
    <name type="synonym">Gelidium cartilagineum</name>
    <dbReference type="NCBI Taxonomy" id="31452"/>
    <lineage>
        <taxon>Eukaryota</taxon>
        <taxon>Rhodophyta</taxon>
        <taxon>Florideophyceae</taxon>
        <taxon>Rhodymeniophycidae</taxon>
        <taxon>Plocamiales</taxon>
        <taxon>Plocamiaceae</taxon>
        <taxon>Plocamium</taxon>
    </lineage>
</organism>
<accession>A0A1C9CI18</accession>
<dbReference type="RefSeq" id="YP_009298093.1">
    <property type="nucleotide sequence ID" value="NC_031179.1"/>
</dbReference>
<dbReference type="HAMAP" id="MF_01369_B">
    <property type="entry name" value="Ribosomal_uL23_B"/>
    <property type="match status" value="1"/>
</dbReference>
<dbReference type="Gene3D" id="3.30.70.330">
    <property type="match status" value="1"/>
</dbReference>
<dbReference type="GO" id="GO:1990904">
    <property type="term" value="C:ribonucleoprotein complex"/>
    <property type="evidence" value="ECO:0007669"/>
    <property type="project" value="UniProtKB-KW"/>
</dbReference>
<dbReference type="PANTHER" id="PTHR11620">
    <property type="entry name" value="60S RIBOSOMAL PROTEIN L23A"/>
    <property type="match status" value="1"/>
</dbReference>